<evidence type="ECO:0000313" key="3">
    <source>
        <dbReference type="EMBL" id="TFL01905.1"/>
    </source>
</evidence>
<evidence type="ECO:0000313" key="4">
    <source>
        <dbReference type="Proteomes" id="UP000305067"/>
    </source>
</evidence>
<evidence type="ECO:0000256" key="1">
    <source>
        <dbReference type="ARBA" id="ARBA00008563"/>
    </source>
</evidence>
<dbReference type="EMBL" id="ML178823">
    <property type="protein sequence ID" value="TFL01905.1"/>
    <property type="molecule type" value="Genomic_DNA"/>
</dbReference>
<organism evidence="3 4">
    <name type="scientific">Pterulicium gracile</name>
    <dbReference type="NCBI Taxonomy" id="1884261"/>
    <lineage>
        <taxon>Eukaryota</taxon>
        <taxon>Fungi</taxon>
        <taxon>Dikarya</taxon>
        <taxon>Basidiomycota</taxon>
        <taxon>Agaricomycotina</taxon>
        <taxon>Agaricomycetes</taxon>
        <taxon>Agaricomycetidae</taxon>
        <taxon>Agaricales</taxon>
        <taxon>Pleurotineae</taxon>
        <taxon>Pterulaceae</taxon>
        <taxon>Pterulicium</taxon>
    </lineage>
</organism>
<keyword evidence="3" id="KW-0687">Ribonucleoprotein</keyword>
<reference evidence="3 4" key="1">
    <citation type="journal article" date="2019" name="Nat. Ecol. Evol.">
        <title>Megaphylogeny resolves global patterns of mushroom evolution.</title>
        <authorList>
            <person name="Varga T."/>
            <person name="Krizsan K."/>
            <person name="Foldi C."/>
            <person name="Dima B."/>
            <person name="Sanchez-Garcia M."/>
            <person name="Sanchez-Ramirez S."/>
            <person name="Szollosi G.J."/>
            <person name="Szarkandi J.G."/>
            <person name="Papp V."/>
            <person name="Albert L."/>
            <person name="Andreopoulos W."/>
            <person name="Angelini C."/>
            <person name="Antonin V."/>
            <person name="Barry K.W."/>
            <person name="Bougher N.L."/>
            <person name="Buchanan P."/>
            <person name="Buyck B."/>
            <person name="Bense V."/>
            <person name="Catcheside P."/>
            <person name="Chovatia M."/>
            <person name="Cooper J."/>
            <person name="Damon W."/>
            <person name="Desjardin D."/>
            <person name="Finy P."/>
            <person name="Geml J."/>
            <person name="Haridas S."/>
            <person name="Hughes K."/>
            <person name="Justo A."/>
            <person name="Karasinski D."/>
            <person name="Kautmanova I."/>
            <person name="Kiss B."/>
            <person name="Kocsube S."/>
            <person name="Kotiranta H."/>
            <person name="LaButti K.M."/>
            <person name="Lechner B.E."/>
            <person name="Liimatainen K."/>
            <person name="Lipzen A."/>
            <person name="Lukacs Z."/>
            <person name="Mihaltcheva S."/>
            <person name="Morgado L.N."/>
            <person name="Niskanen T."/>
            <person name="Noordeloos M.E."/>
            <person name="Ohm R.A."/>
            <person name="Ortiz-Santana B."/>
            <person name="Ovrebo C."/>
            <person name="Racz N."/>
            <person name="Riley R."/>
            <person name="Savchenko A."/>
            <person name="Shiryaev A."/>
            <person name="Soop K."/>
            <person name="Spirin V."/>
            <person name="Szebenyi C."/>
            <person name="Tomsovsky M."/>
            <person name="Tulloss R.E."/>
            <person name="Uehling J."/>
            <person name="Grigoriev I.V."/>
            <person name="Vagvolgyi C."/>
            <person name="Papp T."/>
            <person name="Martin F.M."/>
            <person name="Miettinen O."/>
            <person name="Hibbett D.S."/>
            <person name="Nagy L.G."/>
        </authorList>
    </citation>
    <scope>NUCLEOTIDE SEQUENCE [LARGE SCALE GENOMIC DNA]</scope>
    <source>
        <strain evidence="3 4">CBS 309.79</strain>
    </source>
</reference>
<name>A0A5C3QIL9_9AGAR</name>
<dbReference type="Proteomes" id="UP000305067">
    <property type="component" value="Unassembled WGS sequence"/>
</dbReference>
<dbReference type="PANTHER" id="PTHR21349:SF0">
    <property type="entry name" value="LARGE RIBOSOMAL SUBUNIT PROTEIN BL21M"/>
    <property type="match status" value="1"/>
</dbReference>
<gene>
    <name evidence="3" type="ORF">BDV98DRAFT_528581</name>
</gene>
<comment type="similarity">
    <text evidence="1">Belongs to the bacterial ribosomal protein bL21 family.</text>
</comment>
<dbReference type="InterPro" id="IPR028909">
    <property type="entry name" value="bL21-like"/>
</dbReference>
<dbReference type="OrthoDB" id="5994at2759"/>
<dbReference type="InterPro" id="IPR036164">
    <property type="entry name" value="bL21-like_sf"/>
</dbReference>
<dbReference type="SUPFAM" id="SSF141091">
    <property type="entry name" value="L21p-like"/>
    <property type="match status" value="1"/>
</dbReference>
<dbReference type="Pfam" id="PF00829">
    <property type="entry name" value="Ribosomal_L21p"/>
    <property type="match status" value="1"/>
</dbReference>
<dbReference type="GO" id="GO:0003735">
    <property type="term" value="F:structural constituent of ribosome"/>
    <property type="evidence" value="ECO:0007669"/>
    <property type="project" value="TreeGrafter"/>
</dbReference>
<dbReference type="PANTHER" id="PTHR21349">
    <property type="entry name" value="50S RIBOSOMAL PROTEIN L21"/>
    <property type="match status" value="1"/>
</dbReference>
<keyword evidence="4" id="KW-1185">Reference proteome</keyword>
<dbReference type="AlphaFoldDB" id="A0A5C3QIL9"/>
<dbReference type="GO" id="GO:0005762">
    <property type="term" value="C:mitochondrial large ribosomal subunit"/>
    <property type="evidence" value="ECO:0007669"/>
    <property type="project" value="TreeGrafter"/>
</dbReference>
<dbReference type="STRING" id="1884261.A0A5C3QIL9"/>
<sequence length="146" mass="16405">MFPTCVRQLLTRSLHTAASSPTEALNLLRSQPDHYIIANIVGRKYLLAPRDVLTVPRLRDVQVGDVLKLSDISEVGSREYTLRGDPYLPAEQIGANATVIEHTKGSFERIFKKKRRKGYAKTKTHKQTYTRLRVGEFSLPTGVVGL</sequence>
<protein>
    <recommendedName>
        <fullName evidence="2">Large ribosomal subunit protein bL21m</fullName>
    </recommendedName>
</protein>
<keyword evidence="3" id="KW-0689">Ribosomal protein</keyword>
<accession>A0A5C3QIL9</accession>
<proteinExistence type="inferred from homology"/>
<evidence type="ECO:0000256" key="2">
    <source>
        <dbReference type="ARBA" id="ARBA00044129"/>
    </source>
</evidence>